<comment type="caution">
    <text evidence="7">The sequence shown here is derived from an EMBL/GenBank/DDBJ whole genome shotgun (WGS) entry which is preliminary data.</text>
</comment>
<evidence type="ECO:0000256" key="4">
    <source>
        <dbReference type="ARBA" id="ARBA00023125"/>
    </source>
</evidence>
<dbReference type="InterPro" id="IPR000524">
    <property type="entry name" value="Tscrpt_reg_HTH_GntR"/>
</dbReference>
<gene>
    <name evidence="7" type="ORF">BTE48_12025</name>
</gene>
<evidence type="ECO:0000256" key="3">
    <source>
        <dbReference type="ARBA" id="ARBA00023015"/>
    </source>
</evidence>
<dbReference type="SUPFAM" id="SSF46785">
    <property type="entry name" value="Winged helix' DNA-binding domain"/>
    <property type="match status" value="1"/>
</dbReference>
<dbReference type="Pfam" id="PF00155">
    <property type="entry name" value="Aminotran_1_2"/>
    <property type="match status" value="1"/>
</dbReference>
<protein>
    <recommendedName>
        <fullName evidence="6">HTH gntR-type domain-containing protein</fullName>
    </recommendedName>
</protein>
<evidence type="ECO:0000256" key="2">
    <source>
        <dbReference type="ARBA" id="ARBA00022898"/>
    </source>
</evidence>
<evidence type="ECO:0000313" key="8">
    <source>
        <dbReference type="Proteomes" id="UP000191418"/>
    </source>
</evidence>
<dbReference type="OrthoDB" id="9804020at2"/>
<dbReference type="Gene3D" id="3.40.640.10">
    <property type="entry name" value="Type I PLP-dependent aspartate aminotransferase-like (Major domain)"/>
    <property type="match status" value="1"/>
</dbReference>
<dbReference type="STRING" id="64969.SAMN02745127_01355"/>
<proteinExistence type="inferred from homology"/>
<keyword evidence="8" id="KW-1185">Reference proteome</keyword>
<dbReference type="PROSITE" id="PS50949">
    <property type="entry name" value="HTH_GNTR"/>
    <property type="match status" value="1"/>
</dbReference>
<dbReference type="InterPro" id="IPR036388">
    <property type="entry name" value="WH-like_DNA-bd_sf"/>
</dbReference>
<organism evidence="7 8">
    <name type="scientific">Oceanospirillum multiglobuliferum</name>
    <dbReference type="NCBI Taxonomy" id="64969"/>
    <lineage>
        <taxon>Bacteria</taxon>
        <taxon>Pseudomonadati</taxon>
        <taxon>Pseudomonadota</taxon>
        <taxon>Gammaproteobacteria</taxon>
        <taxon>Oceanospirillales</taxon>
        <taxon>Oceanospirillaceae</taxon>
        <taxon>Oceanospirillum</taxon>
    </lineage>
</organism>
<evidence type="ECO:0000259" key="6">
    <source>
        <dbReference type="PROSITE" id="PS50949"/>
    </source>
</evidence>
<keyword evidence="4" id="KW-0238">DNA-binding</keyword>
<dbReference type="Pfam" id="PF00392">
    <property type="entry name" value="GntR"/>
    <property type="match status" value="1"/>
</dbReference>
<keyword evidence="2" id="KW-0663">Pyridoxal phosphate</keyword>
<dbReference type="Proteomes" id="UP000191418">
    <property type="component" value="Unassembled WGS sequence"/>
</dbReference>
<evidence type="ECO:0000256" key="1">
    <source>
        <dbReference type="ARBA" id="ARBA00005384"/>
    </source>
</evidence>
<dbReference type="SMART" id="SM00345">
    <property type="entry name" value="HTH_GNTR"/>
    <property type="match status" value="1"/>
</dbReference>
<dbReference type="CDD" id="cd00609">
    <property type="entry name" value="AAT_like"/>
    <property type="match status" value="1"/>
</dbReference>
<dbReference type="PANTHER" id="PTHR46577">
    <property type="entry name" value="HTH-TYPE TRANSCRIPTIONAL REGULATORY PROTEIN GABR"/>
    <property type="match status" value="1"/>
</dbReference>
<dbReference type="InterPro" id="IPR015421">
    <property type="entry name" value="PyrdxlP-dep_Trfase_major"/>
</dbReference>
<dbReference type="InterPro" id="IPR036390">
    <property type="entry name" value="WH_DNA-bd_sf"/>
</dbReference>
<accession>A0A1V4T3T5</accession>
<evidence type="ECO:0000256" key="5">
    <source>
        <dbReference type="ARBA" id="ARBA00023163"/>
    </source>
</evidence>
<dbReference type="InterPro" id="IPR015424">
    <property type="entry name" value="PyrdxlP-dep_Trfase"/>
</dbReference>
<dbReference type="AlphaFoldDB" id="A0A1V4T3T5"/>
<evidence type="ECO:0000313" key="7">
    <source>
        <dbReference type="EMBL" id="OPX54838.1"/>
    </source>
</evidence>
<dbReference type="InterPro" id="IPR004839">
    <property type="entry name" value="Aminotransferase_I/II_large"/>
</dbReference>
<dbReference type="CDD" id="cd07377">
    <property type="entry name" value="WHTH_GntR"/>
    <property type="match status" value="1"/>
</dbReference>
<feature type="domain" description="HTH gntR-type" evidence="6">
    <location>
        <begin position="13"/>
        <end position="81"/>
    </location>
</feature>
<dbReference type="GO" id="GO:0003700">
    <property type="term" value="F:DNA-binding transcription factor activity"/>
    <property type="evidence" value="ECO:0007669"/>
    <property type="project" value="InterPro"/>
</dbReference>
<dbReference type="GO" id="GO:0030170">
    <property type="term" value="F:pyridoxal phosphate binding"/>
    <property type="evidence" value="ECO:0007669"/>
    <property type="project" value="InterPro"/>
</dbReference>
<dbReference type="InterPro" id="IPR051446">
    <property type="entry name" value="HTH_trans_reg/aminotransferase"/>
</dbReference>
<sequence length="484" mass="53971">MKISTYLRWQRWQVRYKVIAEQIIEDIREGKLSLGARMPSLRNLSRLFSVSMTTALNCYHLLEELGWIIAKPQSGFYVALPLSEQRTPCLPQFLSRPTHVAIQESDLHHPKYSGPLGISQLNPSDMPTNALHNSMKRGLKRLGHEIHRYPDRQGDLALRRSLEQHFAHYGFPFSANELVIANGCIDAVRIALEAISSTGDAIAISSPCFSGLLELLGGLGRRVVEIPSTSEGIDLEQLEQHLAQGTVVAGLFSTSHMNPQGISMSPSQKQALAALANRYQIPIIEDDIYMELGHGKVMPLPAKYWDKGGYVLWCGSVSKTLTAGFRLGWCLAGRHLPVYLKQHGISHFGVSAPVQAGLADFINSGQYHSHLQKTRLRLQQNIREYRAFLSERLPIETAISSPTGGLVLWLQVPNLNSQALWRAACEQSLDIRIGPAFSTLPLYQDCFRVNAGWSLTTGVDEVNIAKQQLELLVKLMPNCMNIRH</sequence>
<dbReference type="PANTHER" id="PTHR46577:SF1">
    <property type="entry name" value="HTH-TYPE TRANSCRIPTIONAL REGULATORY PROTEIN GABR"/>
    <property type="match status" value="1"/>
</dbReference>
<keyword evidence="5" id="KW-0804">Transcription</keyword>
<name>A0A1V4T3T5_9GAMM</name>
<reference evidence="7 8" key="1">
    <citation type="submission" date="2017-01" db="EMBL/GenBank/DDBJ databases">
        <title>Genome Sequencing of a Marine Spirillum, Oceanospirillum multiglobuliferum ATCC 33336, from Japan.</title>
        <authorList>
            <person name="Carney J.G."/>
            <person name="Trachtenberg A.M."/>
            <person name="Rheaume B.A."/>
            <person name="Linnane J.D."/>
            <person name="Pitts N.L."/>
            <person name="Mykles D.L."/>
            <person name="Maclea K.S."/>
        </authorList>
    </citation>
    <scope>NUCLEOTIDE SEQUENCE [LARGE SCALE GENOMIC DNA]</scope>
    <source>
        <strain evidence="7 8">ATCC 33336</strain>
    </source>
</reference>
<dbReference type="EMBL" id="MTSM01000017">
    <property type="protein sequence ID" value="OPX54838.1"/>
    <property type="molecule type" value="Genomic_DNA"/>
</dbReference>
<dbReference type="SUPFAM" id="SSF53383">
    <property type="entry name" value="PLP-dependent transferases"/>
    <property type="match status" value="1"/>
</dbReference>
<dbReference type="Gene3D" id="1.10.10.10">
    <property type="entry name" value="Winged helix-like DNA-binding domain superfamily/Winged helix DNA-binding domain"/>
    <property type="match status" value="1"/>
</dbReference>
<comment type="similarity">
    <text evidence="1">In the C-terminal section; belongs to the class-I pyridoxal-phosphate-dependent aminotransferase family.</text>
</comment>
<dbReference type="GO" id="GO:0003677">
    <property type="term" value="F:DNA binding"/>
    <property type="evidence" value="ECO:0007669"/>
    <property type="project" value="UniProtKB-KW"/>
</dbReference>
<keyword evidence="3" id="KW-0805">Transcription regulation</keyword>